<evidence type="ECO:0000256" key="1">
    <source>
        <dbReference type="ARBA" id="ARBA00004275"/>
    </source>
</evidence>
<evidence type="ECO:0000256" key="4">
    <source>
        <dbReference type="ARBA" id="ARBA00023002"/>
    </source>
</evidence>
<dbReference type="Pfam" id="PF02738">
    <property type="entry name" value="MoCoBD_1"/>
    <property type="match status" value="1"/>
</dbReference>
<dbReference type="PIRSF" id="PIRSF000127">
    <property type="entry name" value="Xanthine_DH"/>
    <property type="match status" value="1"/>
</dbReference>
<proteinExistence type="predicted"/>
<dbReference type="SMART" id="SM01092">
    <property type="entry name" value="CO_deh_flav_C"/>
    <property type="match status" value="1"/>
</dbReference>
<dbReference type="SUPFAM" id="SSF47741">
    <property type="entry name" value="CO dehydrogenase ISP C-domain like"/>
    <property type="match status" value="1"/>
</dbReference>
<evidence type="ECO:0000259" key="6">
    <source>
        <dbReference type="PROSITE" id="PS51387"/>
    </source>
</evidence>
<dbReference type="InterPro" id="IPR002346">
    <property type="entry name" value="Mopterin_DH_FAD-bd"/>
</dbReference>
<dbReference type="Gene3D" id="3.90.1170.50">
    <property type="entry name" value="Aldehyde oxidase/xanthine dehydrogenase, a/b hammerhead"/>
    <property type="match status" value="1"/>
</dbReference>
<comment type="subcellular location">
    <subcellularLocation>
        <location evidence="1">Peroxisome</location>
    </subcellularLocation>
</comment>
<evidence type="ECO:0000313" key="8">
    <source>
        <dbReference type="Proteomes" id="UP000837857"/>
    </source>
</evidence>
<dbReference type="InterPro" id="IPR046867">
    <property type="entry name" value="AldOxase/xan_DH_MoCoBD2"/>
</dbReference>
<dbReference type="Proteomes" id="UP000837857">
    <property type="component" value="Chromosome 13"/>
</dbReference>
<dbReference type="Pfam" id="PF03450">
    <property type="entry name" value="CO_deh_flav_C"/>
    <property type="match status" value="1"/>
</dbReference>
<dbReference type="SMART" id="SM01008">
    <property type="entry name" value="Ald_Xan_dh_C"/>
    <property type="match status" value="1"/>
</dbReference>
<evidence type="ECO:0000256" key="3">
    <source>
        <dbReference type="ARBA" id="ARBA00022505"/>
    </source>
</evidence>
<sequence>MLELENSFGSNTCRCTGYRPILDTMKSFAIDASPHLCDKVEDIEEAYSCKARTCRRLPSVNSDDSEWCIVNNLKIDQLEPPLISFNFGTNKFYKAFDEEQIFDVLNNYGFDSYMLVDGNTAKGVYETFEYPRVLIDISEIKSLKSYQFSQNLILGANISLEDCITIFRTTAKSKSDFFYLEEFAKHFELIAHIPIRKIGSIAGNLMLKYKMPGYQSDVFVLFETVRATVTLRNSNNQKSTLSMIDFLKCNMQGMLMLNIELPPFNESYIFRSYKNALAIVNAGFLLKMDDKKIIEEASIVYGNISGKFNHAKRTENFLKGKNVFNNKTLQSALKELSEEIVPENRPPEPSPDCRKKLAIGLFYKFILNISPTGLPSPRYRSGGTLFQRPVSSGKQDFQTDPSLYPLNQPVEKLEALIQASGEARYVNDIPPMPREIFGAFVMATVHSGEIDEIDASEVLKIEGVIALYTAKDFPGRNSFGFPGIQLQTEYEEILASSEIKFYGQPVAILVAEREALAASAAKKVRVTYKNVPSTPPVLTIDEAKKFTKRYAPSDAKIDPKKTGDNIKKVIKGVYEIGAQYHYYMEPLSCVVVPVDKGLEVYDSTQWIDLTQITIAQCLDMKESDILVKVRRIGGGFGGKISRNAQVATACALVAKKTDRPCRFILPIETNLTIAGRRLPCQCTYEAGVDDDGKIQYLNATIVEDDGCSHNENILSYTAGGFPNCYNTDPFKLNTASVLTDLPSNTFARAPGTSEGIACIENIMEHIAFSVQKDSTDVRLVNMKTEDNEIPQLIEELKKDAEYDKRLLEVQQFNKANRWMKRALQISVMLFPVEYYGNYSAMVSIYRGDGTVTVTTGGIEMGQGLNTKAAQVCAYELGVPLELVTVIPSYSFTAANNVFSGSSITSESVCYSIIKACKELNRRLEAIKQTLGNATWLEIIKKAGEELVELTASYMMTDKEPDLQSYSAYTVVILEVQLDLITGRYELLRADMLEDVGLSANPAVDVGQLEGAYIQGLGYFLTEDFIYDKLTGKLLTNRSLTYEVPLAKDIPIDFRIKFKYNSKNPKGVLGSKTVGEMGICTAHGVTHALRKCIYESRKESGYDTNEWINIDHPYNTQSILKALAVKLDEYVLT</sequence>
<name>A0ABN8HZ75_9NEOP</name>
<dbReference type="PANTHER" id="PTHR11908">
    <property type="entry name" value="XANTHINE DEHYDROGENASE"/>
    <property type="match status" value="1"/>
</dbReference>
<dbReference type="EMBL" id="OW152825">
    <property type="protein sequence ID" value="CAH2041606.1"/>
    <property type="molecule type" value="Genomic_DNA"/>
</dbReference>
<dbReference type="Pfam" id="PF00941">
    <property type="entry name" value="FAD_binding_5"/>
    <property type="match status" value="1"/>
</dbReference>
<dbReference type="InterPro" id="IPR036318">
    <property type="entry name" value="FAD-bd_PCMH-like_sf"/>
</dbReference>
<feature type="domain" description="FAD-binding PCMH-type" evidence="6">
    <location>
        <begin position="85"/>
        <end position="266"/>
    </location>
</feature>
<dbReference type="InterPro" id="IPR008274">
    <property type="entry name" value="AldOxase/xan_DH_MoCoBD1"/>
</dbReference>
<dbReference type="Pfam" id="PF20256">
    <property type="entry name" value="MoCoBD_2"/>
    <property type="match status" value="1"/>
</dbReference>
<evidence type="ECO:0000256" key="5">
    <source>
        <dbReference type="ARBA" id="ARBA00023140"/>
    </source>
</evidence>
<keyword evidence="5" id="KW-0576">Peroxisome</keyword>
<dbReference type="SUPFAM" id="SSF56003">
    <property type="entry name" value="Molybdenum cofactor-binding domain"/>
    <property type="match status" value="1"/>
</dbReference>
<gene>
    <name evidence="7" type="ORF">IPOD504_LOCUS3284</name>
</gene>
<protein>
    <recommendedName>
        <fullName evidence="6">FAD-binding PCMH-type domain-containing protein</fullName>
    </recommendedName>
</protein>
<accession>A0ABN8HZ75</accession>
<evidence type="ECO:0000313" key="7">
    <source>
        <dbReference type="EMBL" id="CAH2041606.1"/>
    </source>
</evidence>
<dbReference type="Gene3D" id="3.30.465.10">
    <property type="match status" value="1"/>
</dbReference>
<keyword evidence="3" id="KW-0500">Molybdenum</keyword>
<dbReference type="InterPro" id="IPR016208">
    <property type="entry name" value="Ald_Oxase/xanthine_DH-like"/>
</dbReference>
<keyword evidence="4" id="KW-0560">Oxidoreductase</keyword>
<reference evidence="7" key="1">
    <citation type="submission" date="2022-03" db="EMBL/GenBank/DDBJ databases">
        <authorList>
            <person name="Martin H S."/>
        </authorList>
    </citation>
    <scope>NUCLEOTIDE SEQUENCE</scope>
</reference>
<dbReference type="InterPro" id="IPR036683">
    <property type="entry name" value="CO_DH_flav_C_dom_sf"/>
</dbReference>
<dbReference type="InterPro" id="IPR036856">
    <property type="entry name" value="Ald_Oxase/Xan_DH_a/b_sf"/>
</dbReference>
<dbReference type="InterPro" id="IPR037165">
    <property type="entry name" value="AldOxase/xan_DH_Mopterin-bd_sf"/>
</dbReference>
<dbReference type="InterPro" id="IPR005107">
    <property type="entry name" value="CO_DH_flav_C"/>
</dbReference>
<dbReference type="Gene3D" id="3.30.390.50">
    <property type="entry name" value="CO dehydrogenase flavoprotein, C-terminal domain"/>
    <property type="match status" value="1"/>
</dbReference>
<keyword evidence="8" id="KW-1185">Reference proteome</keyword>
<dbReference type="InterPro" id="IPR016166">
    <property type="entry name" value="FAD-bd_PCMH"/>
</dbReference>
<feature type="non-terminal residue" evidence="7">
    <location>
        <position position="1132"/>
    </location>
</feature>
<dbReference type="PROSITE" id="PS51387">
    <property type="entry name" value="FAD_PCMH"/>
    <property type="match status" value="1"/>
</dbReference>
<evidence type="ECO:0000256" key="2">
    <source>
        <dbReference type="ARBA" id="ARBA00011738"/>
    </source>
</evidence>
<dbReference type="SUPFAM" id="SSF56176">
    <property type="entry name" value="FAD-binding/transporter-associated domain-like"/>
    <property type="match status" value="1"/>
</dbReference>
<dbReference type="InterPro" id="IPR036884">
    <property type="entry name" value="2Fe-2S-bd_dom_sf"/>
</dbReference>
<dbReference type="InterPro" id="IPR000674">
    <property type="entry name" value="Ald_Oxase/Xan_DH_a/b"/>
</dbReference>
<dbReference type="InterPro" id="IPR016169">
    <property type="entry name" value="FAD-bd_PCMH_sub2"/>
</dbReference>
<dbReference type="Gene3D" id="1.10.150.120">
    <property type="entry name" value="[2Fe-2S]-binding domain"/>
    <property type="match status" value="1"/>
</dbReference>
<dbReference type="Gene3D" id="3.30.365.10">
    <property type="entry name" value="Aldehyde oxidase/xanthine dehydrogenase, molybdopterin binding domain"/>
    <property type="match status" value="4"/>
</dbReference>
<comment type="subunit">
    <text evidence="2">Homodimer.</text>
</comment>
<dbReference type="SUPFAM" id="SSF54665">
    <property type="entry name" value="CO dehydrogenase molybdoprotein N-domain-like"/>
    <property type="match status" value="1"/>
</dbReference>
<dbReference type="Pfam" id="PF01315">
    <property type="entry name" value="Ald_Xan_dh_C"/>
    <property type="match status" value="1"/>
</dbReference>
<dbReference type="PANTHER" id="PTHR11908:SF132">
    <property type="entry name" value="ALDEHYDE OXIDASE 1-RELATED"/>
    <property type="match status" value="1"/>
</dbReference>
<organism evidence="7 8">
    <name type="scientific">Iphiclides podalirius</name>
    <name type="common">scarce swallowtail</name>
    <dbReference type="NCBI Taxonomy" id="110791"/>
    <lineage>
        <taxon>Eukaryota</taxon>
        <taxon>Metazoa</taxon>
        <taxon>Ecdysozoa</taxon>
        <taxon>Arthropoda</taxon>
        <taxon>Hexapoda</taxon>
        <taxon>Insecta</taxon>
        <taxon>Pterygota</taxon>
        <taxon>Neoptera</taxon>
        <taxon>Endopterygota</taxon>
        <taxon>Lepidoptera</taxon>
        <taxon>Glossata</taxon>
        <taxon>Ditrysia</taxon>
        <taxon>Papilionoidea</taxon>
        <taxon>Papilionidae</taxon>
        <taxon>Papilioninae</taxon>
        <taxon>Iphiclides</taxon>
    </lineage>
</organism>
<dbReference type="SUPFAM" id="SSF55447">
    <property type="entry name" value="CO dehydrogenase flavoprotein C-terminal domain-like"/>
    <property type="match status" value="1"/>
</dbReference>